<dbReference type="AlphaFoldDB" id="A0A7K0D9L0"/>
<proteinExistence type="predicted"/>
<dbReference type="RefSeq" id="WP_153414029.1">
    <property type="nucleotide sequence ID" value="NZ_WEGK01000013.1"/>
</dbReference>
<evidence type="ECO:0000313" key="2">
    <source>
        <dbReference type="EMBL" id="MQY22455.1"/>
    </source>
</evidence>
<sequence>MSTKSAAAQVNPIVRKAADQVAGNRRASKLEDPPQRGCHDQLPLFDLPRKAKIGKGIRDDR</sequence>
<organism evidence="2 3">
    <name type="scientific">Nocardia macrotermitis</name>
    <dbReference type="NCBI Taxonomy" id="2585198"/>
    <lineage>
        <taxon>Bacteria</taxon>
        <taxon>Bacillati</taxon>
        <taxon>Actinomycetota</taxon>
        <taxon>Actinomycetes</taxon>
        <taxon>Mycobacteriales</taxon>
        <taxon>Nocardiaceae</taxon>
        <taxon>Nocardia</taxon>
    </lineage>
</organism>
<evidence type="ECO:0000313" key="3">
    <source>
        <dbReference type="Proteomes" id="UP000438448"/>
    </source>
</evidence>
<dbReference type="EMBL" id="WEGK01000013">
    <property type="protein sequence ID" value="MQY22455.1"/>
    <property type="molecule type" value="Genomic_DNA"/>
</dbReference>
<gene>
    <name evidence="2" type="ORF">NRB20_55700</name>
</gene>
<accession>A0A7K0D9L0</accession>
<name>A0A7K0D9L0_9NOCA</name>
<dbReference type="Proteomes" id="UP000438448">
    <property type="component" value="Unassembled WGS sequence"/>
</dbReference>
<feature type="compositionally biased region" description="Basic and acidic residues" evidence="1">
    <location>
        <begin position="28"/>
        <end position="39"/>
    </location>
</feature>
<keyword evidence="3" id="KW-1185">Reference proteome</keyword>
<evidence type="ECO:0000256" key="1">
    <source>
        <dbReference type="SAM" id="MobiDB-lite"/>
    </source>
</evidence>
<protein>
    <submittedName>
        <fullName evidence="2">Uncharacterized protein</fullName>
    </submittedName>
</protein>
<reference evidence="2 3" key="1">
    <citation type="submission" date="2019-10" db="EMBL/GenBank/DDBJ databases">
        <title>Nocardia macrotermitis sp. nov. and Nocardia aurantia sp. nov., isolated from the gut of fungus growing-termite Macrotermes natalensis.</title>
        <authorList>
            <person name="Benndorf R."/>
            <person name="Schwitalla J."/>
            <person name="Martin K."/>
            <person name="De Beer W."/>
            <person name="Kaster A.-K."/>
            <person name="Vollmers J."/>
            <person name="Poulsen M."/>
            <person name="Beemelmanns C."/>
        </authorList>
    </citation>
    <scope>NUCLEOTIDE SEQUENCE [LARGE SCALE GENOMIC DNA]</scope>
    <source>
        <strain evidence="2 3">RB20</strain>
    </source>
</reference>
<comment type="caution">
    <text evidence="2">The sequence shown here is derived from an EMBL/GenBank/DDBJ whole genome shotgun (WGS) entry which is preliminary data.</text>
</comment>
<feature type="region of interest" description="Disordered" evidence="1">
    <location>
        <begin position="17"/>
        <end position="42"/>
    </location>
</feature>